<dbReference type="InterPro" id="IPR020904">
    <property type="entry name" value="Sc_DH/Rdtase_CS"/>
</dbReference>
<proteinExistence type="inferred from homology"/>
<dbReference type="InterPro" id="IPR002347">
    <property type="entry name" value="SDR_fam"/>
</dbReference>
<protein>
    <submittedName>
        <fullName evidence="2">SDR family oxidoreductase</fullName>
    </submittedName>
</protein>
<accession>A0ABT3CJJ8</accession>
<dbReference type="Proteomes" id="UP001526201">
    <property type="component" value="Unassembled WGS sequence"/>
</dbReference>
<dbReference type="EMBL" id="JACKTY010000046">
    <property type="protein sequence ID" value="MCV7229659.1"/>
    <property type="molecule type" value="Genomic_DNA"/>
</dbReference>
<dbReference type="InterPro" id="IPR036291">
    <property type="entry name" value="NAD(P)-bd_dom_sf"/>
</dbReference>
<dbReference type="SUPFAM" id="SSF51735">
    <property type="entry name" value="NAD(P)-binding Rossmann-fold domains"/>
    <property type="match status" value="1"/>
</dbReference>
<keyword evidence="3" id="KW-1185">Reference proteome</keyword>
<dbReference type="Gene3D" id="3.40.50.720">
    <property type="entry name" value="NAD(P)-binding Rossmann-like Domain"/>
    <property type="match status" value="1"/>
</dbReference>
<dbReference type="PANTHER" id="PTHR42760">
    <property type="entry name" value="SHORT-CHAIN DEHYDROGENASES/REDUCTASES FAMILY MEMBER"/>
    <property type="match status" value="1"/>
</dbReference>
<gene>
    <name evidence="2" type="ORF">H7J73_26980</name>
</gene>
<reference evidence="2 3" key="1">
    <citation type="journal article" date="2022" name="BMC Genomics">
        <title>Comparative genome analysis of mycobacteria focusing on tRNA and non-coding RNA.</title>
        <authorList>
            <person name="Behra P.R.K."/>
            <person name="Pettersson B.M.F."/>
            <person name="Ramesh M."/>
            <person name="Das S."/>
            <person name="Dasgupta S."/>
            <person name="Kirsebom L.A."/>
        </authorList>
    </citation>
    <scope>NUCLEOTIDE SEQUENCE [LARGE SCALE GENOMIC DNA]</scope>
    <source>
        <strain evidence="2 3">DSM 44078</strain>
    </source>
</reference>
<dbReference type="RefSeq" id="WP_264070918.1">
    <property type="nucleotide sequence ID" value="NZ_JACKTY010000046.1"/>
</dbReference>
<dbReference type="NCBIfam" id="NF005893">
    <property type="entry name" value="PRK07856.1"/>
    <property type="match status" value="1"/>
</dbReference>
<sequence length="259" mass="26313">MTETVEGVPFNLGLAGRVVLVTGGVRGVGAGISAVFAGQGATVVTCARRPVEGLPYEFHSCDVRDDDSVAALIAAVVATHGRLDIVVNNAGGSPYVLAADASAKFSTKIIELNLLGPLFVSQHANEQMQTQPGGGTIVNIASVSGRRPTPGTAAYGAAKAGIESLTTTLAVEWAPKVRVNSVVVGMVETEQSELFYGDAESIAAISANVPLGRLAKPADVGWAAAFLASDAASYISGASLEVHGGGEPPHYLATTSAIK</sequence>
<organism evidence="2 3">
    <name type="scientific">Mycolicibacterium komossense</name>
    <dbReference type="NCBI Taxonomy" id="1779"/>
    <lineage>
        <taxon>Bacteria</taxon>
        <taxon>Bacillati</taxon>
        <taxon>Actinomycetota</taxon>
        <taxon>Actinomycetes</taxon>
        <taxon>Mycobacteriales</taxon>
        <taxon>Mycobacteriaceae</taxon>
        <taxon>Mycolicibacterium</taxon>
    </lineage>
</organism>
<evidence type="ECO:0000313" key="2">
    <source>
        <dbReference type="EMBL" id="MCV7229659.1"/>
    </source>
</evidence>
<dbReference type="PRINTS" id="PR00080">
    <property type="entry name" value="SDRFAMILY"/>
</dbReference>
<name>A0ABT3CJJ8_9MYCO</name>
<comment type="similarity">
    <text evidence="1">Belongs to the short-chain dehydrogenases/reductases (SDR) family.</text>
</comment>
<evidence type="ECO:0000256" key="1">
    <source>
        <dbReference type="ARBA" id="ARBA00006484"/>
    </source>
</evidence>
<dbReference type="PRINTS" id="PR00081">
    <property type="entry name" value="GDHRDH"/>
</dbReference>
<dbReference type="PROSITE" id="PS00061">
    <property type="entry name" value="ADH_SHORT"/>
    <property type="match status" value="1"/>
</dbReference>
<comment type="caution">
    <text evidence="2">The sequence shown here is derived from an EMBL/GenBank/DDBJ whole genome shotgun (WGS) entry which is preliminary data.</text>
</comment>
<dbReference type="Pfam" id="PF13561">
    <property type="entry name" value="adh_short_C2"/>
    <property type="match status" value="1"/>
</dbReference>
<evidence type="ECO:0000313" key="3">
    <source>
        <dbReference type="Proteomes" id="UP001526201"/>
    </source>
</evidence>
<dbReference type="CDD" id="cd05233">
    <property type="entry name" value="SDR_c"/>
    <property type="match status" value="1"/>
</dbReference>